<comment type="cofactor">
    <cofactor evidence="1">
        <name>pyridoxal 5'-phosphate</name>
        <dbReference type="ChEBI" id="CHEBI:597326"/>
    </cofactor>
</comment>
<reference evidence="8 9" key="1">
    <citation type="submission" date="2016-09" db="EMBL/GenBank/DDBJ databases">
        <authorList>
            <person name="Doonan J."/>
            <person name="Pachebat J.A."/>
            <person name="Golyshin P.N."/>
            <person name="Denman S."/>
            <person name="Mcdonald J.E."/>
        </authorList>
    </citation>
    <scope>NUCLEOTIDE SEQUENCE [LARGE SCALE GENOMIC DNA]</scope>
    <source>
        <strain evidence="8 9">FRB141</strain>
    </source>
</reference>
<dbReference type="InterPro" id="IPR004839">
    <property type="entry name" value="Aminotransferase_I/II_large"/>
</dbReference>
<feature type="domain" description="Aminotransferase class I/classII large" evidence="7">
    <location>
        <begin position="44"/>
        <end position="389"/>
    </location>
</feature>
<dbReference type="Gene3D" id="3.90.1150.10">
    <property type="entry name" value="Aspartate Aminotransferase, domain 1"/>
    <property type="match status" value="1"/>
</dbReference>
<evidence type="ECO:0000256" key="4">
    <source>
        <dbReference type="ARBA" id="ARBA00022576"/>
    </source>
</evidence>
<dbReference type="RefSeq" id="WP_095834016.1">
    <property type="nucleotide sequence ID" value="NZ_CP014137.1"/>
</dbReference>
<dbReference type="GO" id="GO:1901605">
    <property type="term" value="P:alpha-amino acid metabolic process"/>
    <property type="evidence" value="ECO:0007669"/>
    <property type="project" value="TreeGrafter"/>
</dbReference>
<dbReference type="Gene3D" id="3.40.640.10">
    <property type="entry name" value="Type I PLP-dependent aspartate aminotransferase-like (Major domain)"/>
    <property type="match status" value="1"/>
</dbReference>
<dbReference type="CDD" id="cd00609">
    <property type="entry name" value="AAT_like"/>
    <property type="match status" value="1"/>
</dbReference>
<dbReference type="PANTHER" id="PTHR42790">
    <property type="entry name" value="AMINOTRANSFERASE"/>
    <property type="match status" value="1"/>
</dbReference>
<proteinExistence type="inferred from homology"/>
<dbReference type="InterPro" id="IPR015421">
    <property type="entry name" value="PyrdxlP-dep_Trfase_major"/>
</dbReference>
<dbReference type="FunFam" id="3.40.640.10:FF:000053">
    <property type="entry name" value="Aminotransferase, class I"/>
    <property type="match status" value="1"/>
</dbReference>
<comment type="similarity">
    <text evidence="2">Belongs to the class-I pyridoxal-phosphate-dependent aminotransferase family.</text>
</comment>
<protein>
    <recommendedName>
        <fullName evidence="7">Aminotransferase class I/classII large domain-containing protein</fullName>
    </recommendedName>
</protein>
<gene>
    <name evidence="8" type="ORF">BIY26_16865</name>
</gene>
<keyword evidence="4" id="KW-0032">Aminotransferase</keyword>
<evidence type="ECO:0000256" key="2">
    <source>
        <dbReference type="ARBA" id="ARBA00007441"/>
    </source>
</evidence>
<evidence type="ECO:0000256" key="6">
    <source>
        <dbReference type="ARBA" id="ARBA00022898"/>
    </source>
</evidence>
<evidence type="ECO:0000313" key="9">
    <source>
        <dbReference type="Proteomes" id="UP000285972"/>
    </source>
</evidence>
<evidence type="ECO:0000259" key="7">
    <source>
        <dbReference type="Pfam" id="PF00155"/>
    </source>
</evidence>
<keyword evidence="5" id="KW-0808">Transferase</keyword>
<dbReference type="GO" id="GO:0030170">
    <property type="term" value="F:pyridoxal phosphate binding"/>
    <property type="evidence" value="ECO:0007669"/>
    <property type="project" value="InterPro"/>
</dbReference>
<sequence length="407" mass="43908">MNAIPFDPRALFRTGLPEPTPVWQGMADITFNAGHNAPELIPLEGLVSAAQSAIRREGRSLAIYNQGHGAQGNENLRRFVSQKLATRGITTDIDDILITSGSGPALDLVNNLLLTAGDTVLVEAFSYAGALRKLRGRQVNIVAIPLDEEGIRIDALETILEELSQRGVTPKFIYTIPTVQNPTGAILGLTRRHQLLQLAARYRTLIVEDECYADIVWQGNEAPPALYALSPQQVIHVGSFSKTLAPAVRVAYLSASPVILRHLVSLKTDGGTGALDQIIVAEYFASHFDAHIQRLRTTLARKLAVLTAAVRQELGDSVRLWLPKGGIFLWLALPAGVDTRTLVEPAAAVGVAFNPGPDWAVDGDAAQNWLRLCFALESESQIRTGVARLAGVLRQHPLLADAQGVSA</sequence>
<dbReference type="KEGG" id="bgj:AWC36_06955"/>
<comment type="caution">
    <text evidence="8">The sequence shown here is derived from an EMBL/GenBank/DDBJ whole genome shotgun (WGS) entry which is preliminary data.</text>
</comment>
<evidence type="ECO:0000256" key="3">
    <source>
        <dbReference type="ARBA" id="ARBA00011738"/>
    </source>
</evidence>
<evidence type="ECO:0000256" key="1">
    <source>
        <dbReference type="ARBA" id="ARBA00001933"/>
    </source>
</evidence>
<dbReference type="PANTHER" id="PTHR42790:SF19">
    <property type="entry name" value="KYNURENINE_ALPHA-AMINOADIPATE AMINOTRANSFERASE, MITOCHONDRIAL"/>
    <property type="match status" value="1"/>
</dbReference>
<dbReference type="AlphaFoldDB" id="A0AAE8EM00"/>
<evidence type="ECO:0000256" key="5">
    <source>
        <dbReference type="ARBA" id="ARBA00022679"/>
    </source>
</evidence>
<evidence type="ECO:0000313" key="8">
    <source>
        <dbReference type="EMBL" id="RLM19610.1"/>
    </source>
</evidence>
<dbReference type="InterPro" id="IPR050859">
    <property type="entry name" value="Class-I_PLP-dep_aminotransf"/>
</dbReference>
<dbReference type="InterPro" id="IPR015422">
    <property type="entry name" value="PyrdxlP-dep_Trfase_small"/>
</dbReference>
<dbReference type="EMBL" id="MJLX01000053">
    <property type="protein sequence ID" value="RLM19610.1"/>
    <property type="molecule type" value="Genomic_DNA"/>
</dbReference>
<comment type="subunit">
    <text evidence="3">Homodimer.</text>
</comment>
<keyword evidence="6" id="KW-0663">Pyridoxal phosphate</keyword>
<accession>A0AAE8EM00</accession>
<dbReference type="InterPro" id="IPR015424">
    <property type="entry name" value="PyrdxlP-dep_Trfase"/>
</dbReference>
<organism evidence="8 9">
    <name type="scientific">Brenneria goodwinii</name>
    <dbReference type="NCBI Taxonomy" id="1109412"/>
    <lineage>
        <taxon>Bacteria</taxon>
        <taxon>Pseudomonadati</taxon>
        <taxon>Pseudomonadota</taxon>
        <taxon>Gammaproteobacteria</taxon>
        <taxon>Enterobacterales</taxon>
        <taxon>Pectobacteriaceae</taxon>
        <taxon>Brenneria</taxon>
    </lineage>
</organism>
<dbReference type="Pfam" id="PF00155">
    <property type="entry name" value="Aminotran_1_2"/>
    <property type="match status" value="1"/>
</dbReference>
<name>A0AAE8EM00_9GAMM</name>
<dbReference type="GeneID" id="70906524"/>
<dbReference type="SUPFAM" id="SSF53383">
    <property type="entry name" value="PLP-dependent transferases"/>
    <property type="match status" value="1"/>
</dbReference>
<dbReference type="Proteomes" id="UP000285972">
    <property type="component" value="Unassembled WGS sequence"/>
</dbReference>
<dbReference type="GO" id="GO:0008483">
    <property type="term" value="F:transaminase activity"/>
    <property type="evidence" value="ECO:0007669"/>
    <property type="project" value="UniProtKB-KW"/>
</dbReference>